<dbReference type="RefSeq" id="XP_009221011.1">
    <property type="nucleotide sequence ID" value="XM_009222747.1"/>
</dbReference>
<dbReference type="HOGENOM" id="CLU_2263949_0_0_1"/>
<reference evidence="4" key="1">
    <citation type="submission" date="2010-07" db="EMBL/GenBank/DDBJ databases">
        <title>The genome sequence of Gaeumannomyces graminis var. tritici strain R3-111a-1.</title>
        <authorList>
            <consortium name="The Broad Institute Genome Sequencing Platform"/>
            <person name="Ma L.-J."/>
            <person name="Dead R."/>
            <person name="Young S."/>
            <person name="Zeng Q."/>
            <person name="Koehrsen M."/>
            <person name="Alvarado L."/>
            <person name="Berlin A."/>
            <person name="Chapman S.B."/>
            <person name="Chen Z."/>
            <person name="Freedman E."/>
            <person name="Gellesch M."/>
            <person name="Goldberg J."/>
            <person name="Griggs A."/>
            <person name="Gujja S."/>
            <person name="Heilman E.R."/>
            <person name="Heiman D."/>
            <person name="Hepburn T."/>
            <person name="Howarth C."/>
            <person name="Jen D."/>
            <person name="Larson L."/>
            <person name="Mehta T."/>
            <person name="Neiman D."/>
            <person name="Pearson M."/>
            <person name="Roberts A."/>
            <person name="Saif S."/>
            <person name="Shea T."/>
            <person name="Shenoy N."/>
            <person name="Sisk P."/>
            <person name="Stolte C."/>
            <person name="Sykes S."/>
            <person name="Walk T."/>
            <person name="White J."/>
            <person name="Yandava C."/>
            <person name="Haas B."/>
            <person name="Nusbaum C."/>
            <person name="Birren B."/>
        </authorList>
    </citation>
    <scope>NUCLEOTIDE SEQUENCE [LARGE SCALE GENOMIC DNA]</scope>
    <source>
        <strain evidence="4">R3-111a-1</strain>
    </source>
</reference>
<feature type="compositionally biased region" description="Basic and acidic residues" evidence="1">
    <location>
        <begin position="51"/>
        <end position="66"/>
    </location>
</feature>
<keyword evidence="4" id="KW-1185">Reference proteome</keyword>
<accession>J3NUJ3</accession>
<evidence type="ECO:0000313" key="4">
    <source>
        <dbReference type="Proteomes" id="UP000006039"/>
    </source>
</evidence>
<reference evidence="2" key="3">
    <citation type="submission" date="2010-09" db="EMBL/GenBank/DDBJ databases">
        <title>Annotation of Gaeumannomyces graminis var. tritici R3-111a-1.</title>
        <authorList>
            <consortium name="The Broad Institute Genome Sequencing Platform"/>
            <person name="Ma L.-J."/>
            <person name="Dead R."/>
            <person name="Young S.K."/>
            <person name="Zeng Q."/>
            <person name="Gargeya S."/>
            <person name="Fitzgerald M."/>
            <person name="Haas B."/>
            <person name="Abouelleil A."/>
            <person name="Alvarado L."/>
            <person name="Arachchi H.M."/>
            <person name="Berlin A."/>
            <person name="Brown A."/>
            <person name="Chapman S.B."/>
            <person name="Chen Z."/>
            <person name="Dunbar C."/>
            <person name="Freedman E."/>
            <person name="Gearin G."/>
            <person name="Gellesch M."/>
            <person name="Goldberg J."/>
            <person name="Griggs A."/>
            <person name="Gujja S."/>
            <person name="Heiman D."/>
            <person name="Howarth C."/>
            <person name="Larson L."/>
            <person name="Lui A."/>
            <person name="MacDonald P.J.P."/>
            <person name="Mehta T."/>
            <person name="Montmayeur A."/>
            <person name="Murphy C."/>
            <person name="Neiman D."/>
            <person name="Pearson M."/>
            <person name="Priest M."/>
            <person name="Roberts A."/>
            <person name="Saif S."/>
            <person name="Shea T."/>
            <person name="Shenoy N."/>
            <person name="Sisk P."/>
            <person name="Stolte C."/>
            <person name="Sykes S."/>
            <person name="Yandava C."/>
            <person name="Wortman J."/>
            <person name="Nusbaum C."/>
            <person name="Birren B."/>
        </authorList>
    </citation>
    <scope>NUCLEOTIDE SEQUENCE</scope>
    <source>
        <strain evidence="2">R3-111a-1</strain>
    </source>
</reference>
<dbReference type="VEuPathDB" id="FungiDB:GGTG_04949"/>
<proteinExistence type="predicted"/>
<dbReference type="EnsemblFungi" id="EJT79866">
    <property type="protein sequence ID" value="EJT79866"/>
    <property type="gene ID" value="GGTG_04949"/>
</dbReference>
<dbReference type="EMBL" id="GL385396">
    <property type="protein sequence ID" value="EJT79866.1"/>
    <property type="molecule type" value="Genomic_DNA"/>
</dbReference>
<dbReference type="Proteomes" id="UP000006039">
    <property type="component" value="Unassembled WGS sequence"/>
</dbReference>
<reference evidence="3" key="5">
    <citation type="submission" date="2018-04" db="UniProtKB">
        <authorList>
            <consortium name="EnsemblFungi"/>
        </authorList>
    </citation>
    <scope>IDENTIFICATION</scope>
    <source>
        <strain evidence="3">R3-111a-1</strain>
    </source>
</reference>
<evidence type="ECO:0000313" key="2">
    <source>
        <dbReference type="EMBL" id="EJT79866.1"/>
    </source>
</evidence>
<dbReference type="AlphaFoldDB" id="J3NUJ3"/>
<evidence type="ECO:0000313" key="3">
    <source>
        <dbReference type="EnsemblFungi" id="EJT79866"/>
    </source>
</evidence>
<protein>
    <submittedName>
        <fullName evidence="2 3">Uncharacterized protein</fullName>
    </submittedName>
</protein>
<sequence length="103" mass="11430">MNPPSTQAPGETPLACLPQARRVQGRPQQRHQYHPLSPATPLNRPRALSHVKPETEDREVHDNHDTVRTVGMTYTVTYDPRAGIDVAKLVTAEHNQSPHSATP</sequence>
<reference evidence="3" key="4">
    <citation type="journal article" date="2015" name="G3 (Bethesda)">
        <title>Genome sequences of three phytopathogenic species of the Magnaporthaceae family of fungi.</title>
        <authorList>
            <person name="Okagaki L.H."/>
            <person name="Nunes C.C."/>
            <person name="Sailsbery J."/>
            <person name="Clay B."/>
            <person name="Brown D."/>
            <person name="John T."/>
            <person name="Oh Y."/>
            <person name="Young N."/>
            <person name="Fitzgerald M."/>
            <person name="Haas B.J."/>
            <person name="Zeng Q."/>
            <person name="Young S."/>
            <person name="Adiconis X."/>
            <person name="Fan L."/>
            <person name="Levin J.Z."/>
            <person name="Mitchell T.K."/>
            <person name="Okubara P.A."/>
            <person name="Farman M.L."/>
            <person name="Kohn L.M."/>
            <person name="Birren B."/>
            <person name="Ma L.-J."/>
            <person name="Dean R.A."/>
        </authorList>
    </citation>
    <scope>NUCLEOTIDE SEQUENCE</scope>
    <source>
        <strain evidence="3">R3-111a-1</strain>
    </source>
</reference>
<dbReference type="GeneID" id="20345407"/>
<organism evidence="2">
    <name type="scientific">Gaeumannomyces tritici (strain R3-111a-1)</name>
    <name type="common">Wheat and barley take-all root rot fungus</name>
    <name type="synonym">Gaeumannomyces graminis var. tritici</name>
    <dbReference type="NCBI Taxonomy" id="644352"/>
    <lineage>
        <taxon>Eukaryota</taxon>
        <taxon>Fungi</taxon>
        <taxon>Dikarya</taxon>
        <taxon>Ascomycota</taxon>
        <taxon>Pezizomycotina</taxon>
        <taxon>Sordariomycetes</taxon>
        <taxon>Sordariomycetidae</taxon>
        <taxon>Magnaporthales</taxon>
        <taxon>Magnaporthaceae</taxon>
        <taxon>Gaeumannomyces</taxon>
    </lineage>
</organism>
<name>J3NUJ3_GAET3</name>
<evidence type="ECO:0000256" key="1">
    <source>
        <dbReference type="SAM" id="MobiDB-lite"/>
    </source>
</evidence>
<feature type="region of interest" description="Disordered" evidence="1">
    <location>
        <begin position="22"/>
        <end position="66"/>
    </location>
</feature>
<reference evidence="2" key="2">
    <citation type="submission" date="2010-07" db="EMBL/GenBank/DDBJ databases">
        <authorList>
            <consortium name="The Broad Institute Genome Sequencing Platform"/>
            <consortium name="Broad Institute Genome Sequencing Center for Infectious Disease"/>
            <person name="Ma L.-J."/>
            <person name="Dead R."/>
            <person name="Young S."/>
            <person name="Zeng Q."/>
            <person name="Koehrsen M."/>
            <person name="Alvarado L."/>
            <person name="Berlin A."/>
            <person name="Chapman S.B."/>
            <person name="Chen Z."/>
            <person name="Freedman E."/>
            <person name="Gellesch M."/>
            <person name="Goldberg J."/>
            <person name="Griggs A."/>
            <person name="Gujja S."/>
            <person name="Heilman E.R."/>
            <person name="Heiman D."/>
            <person name="Hepburn T."/>
            <person name="Howarth C."/>
            <person name="Jen D."/>
            <person name="Larson L."/>
            <person name="Mehta T."/>
            <person name="Neiman D."/>
            <person name="Pearson M."/>
            <person name="Roberts A."/>
            <person name="Saif S."/>
            <person name="Shea T."/>
            <person name="Shenoy N."/>
            <person name="Sisk P."/>
            <person name="Stolte C."/>
            <person name="Sykes S."/>
            <person name="Walk T."/>
            <person name="White J."/>
            <person name="Yandava C."/>
            <person name="Haas B."/>
            <person name="Nusbaum C."/>
            <person name="Birren B."/>
        </authorList>
    </citation>
    <scope>NUCLEOTIDE SEQUENCE</scope>
    <source>
        <strain evidence="2">R3-111a-1</strain>
    </source>
</reference>
<gene>
    <name evidence="3" type="primary">20345407</name>
    <name evidence="2" type="ORF">GGTG_04949</name>
</gene>